<dbReference type="InterPro" id="IPR009045">
    <property type="entry name" value="Zn_M74/Hedgehog-like"/>
</dbReference>
<feature type="domain" description="D-alanyl-D-alanine carboxypeptidase-like core" evidence="1">
    <location>
        <begin position="81"/>
        <end position="218"/>
    </location>
</feature>
<dbReference type="GeneID" id="78288751"/>
<dbReference type="SUPFAM" id="SSF55166">
    <property type="entry name" value="Hedgehog/DD-peptidase"/>
    <property type="match status" value="1"/>
</dbReference>
<organism evidence="2 3">
    <name type="scientific">Thomasclavelia cocleata</name>
    <dbReference type="NCBI Taxonomy" id="69824"/>
    <lineage>
        <taxon>Bacteria</taxon>
        <taxon>Bacillati</taxon>
        <taxon>Bacillota</taxon>
        <taxon>Erysipelotrichia</taxon>
        <taxon>Erysipelotrichales</taxon>
        <taxon>Coprobacillaceae</taxon>
        <taxon>Thomasclavelia</taxon>
    </lineage>
</organism>
<dbReference type="RefSeq" id="WP_092354535.1">
    <property type="nucleotide sequence ID" value="NZ_CAMWPS010000064.1"/>
</dbReference>
<sequence>MKKKIMVAIVLIVGYGLGLNYVIEQKSVESQENVKNEVTKASITEDKNNEIINDELLTLVNYKNKVPDNWQVNLVSLNDQQSVDQRAYQALQEMLDDAKKEGMKIIVCSSYRTYDKQKQLFINKIGEYLKKGYSYNEAQEAASMWVAKPNTSEHQLGLAVDLVSYNNQRLDKSQEKTKEQRWLMENCHRYGFILRYPSDKSSITGINYEPWHYRYVGKAHAKKITRQGICLEEYLDNLKNS</sequence>
<keyword evidence="2" id="KW-0645">Protease</keyword>
<accession>A0A1I0FTF1</accession>
<name>A0A1I0FTF1_9FIRM</name>
<dbReference type="Proteomes" id="UP000198558">
    <property type="component" value="Unassembled WGS sequence"/>
</dbReference>
<proteinExistence type="predicted"/>
<dbReference type="GO" id="GO:0006508">
    <property type="term" value="P:proteolysis"/>
    <property type="evidence" value="ECO:0007669"/>
    <property type="project" value="InterPro"/>
</dbReference>
<dbReference type="InterPro" id="IPR058193">
    <property type="entry name" value="VanY/YodJ_core_dom"/>
</dbReference>
<dbReference type="AlphaFoldDB" id="A0A1I0FTF1"/>
<dbReference type="EMBL" id="FOIN01000022">
    <property type="protein sequence ID" value="SET61605.1"/>
    <property type="molecule type" value="Genomic_DNA"/>
</dbReference>
<dbReference type="CDD" id="cd14852">
    <property type="entry name" value="LD-carboxypeptidase"/>
    <property type="match status" value="1"/>
</dbReference>
<evidence type="ECO:0000259" key="1">
    <source>
        <dbReference type="Pfam" id="PF02557"/>
    </source>
</evidence>
<dbReference type="PANTHER" id="PTHR34385">
    <property type="entry name" value="D-ALANYL-D-ALANINE CARBOXYPEPTIDASE"/>
    <property type="match status" value="1"/>
</dbReference>
<dbReference type="PANTHER" id="PTHR34385:SF1">
    <property type="entry name" value="PEPTIDOGLYCAN L-ALANYL-D-GLUTAMATE ENDOPEPTIDASE CWLK"/>
    <property type="match status" value="1"/>
</dbReference>
<reference evidence="3" key="1">
    <citation type="submission" date="2016-10" db="EMBL/GenBank/DDBJ databases">
        <authorList>
            <person name="Varghese N."/>
            <person name="Submissions S."/>
        </authorList>
    </citation>
    <scope>NUCLEOTIDE SEQUENCE [LARGE SCALE GENOMIC DNA]</scope>
    <source>
        <strain evidence="3">DSM 1551</strain>
    </source>
</reference>
<keyword evidence="3" id="KW-1185">Reference proteome</keyword>
<keyword evidence="2" id="KW-0121">Carboxypeptidase</keyword>
<dbReference type="Gene3D" id="3.30.1380.10">
    <property type="match status" value="1"/>
</dbReference>
<dbReference type="InterPro" id="IPR003709">
    <property type="entry name" value="VanY-like_core_dom"/>
</dbReference>
<keyword evidence="2" id="KW-0378">Hydrolase</keyword>
<dbReference type="GO" id="GO:0004180">
    <property type="term" value="F:carboxypeptidase activity"/>
    <property type="evidence" value="ECO:0007669"/>
    <property type="project" value="UniProtKB-KW"/>
</dbReference>
<dbReference type="Pfam" id="PF02557">
    <property type="entry name" value="VanY"/>
    <property type="match status" value="1"/>
</dbReference>
<gene>
    <name evidence="2" type="ORF">SAMN04489758_12221</name>
</gene>
<dbReference type="InterPro" id="IPR052179">
    <property type="entry name" value="DD-CPase-like"/>
</dbReference>
<evidence type="ECO:0000313" key="3">
    <source>
        <dbReference type="Proteomes" id="UP000198558"/>
    </source>
</evidence>
<protein>
    <submittedName>
        <fullName evidence="2">D-alanyl-D-alanine carboxypeptidase</fullName>
    </submittedName>
</protein>
<evidence type="ECO:0000313" key="2">
    <source>
        <dbReference type="EMBL" id="SET61605.1"/>
    </source>
</evidence>
<dbReference type="OrthoDB" id="9792074at2"/>